<name>A0A0N5DBD6_THECL</name>
<accession>A0A0N5DBD6</accession>
<evidence type="ECO:0000256" key="1">
    <source>
        <dbReference type="SAM" id="MobiDB-lite"/>
    </source>
</evidence>
<proteinExistence type="predicted"/>
<dbReference type="Proteomes" id="UP000276776">
    <property type="component" value="Unassembled WGS sequence"/>
</dbReference>
<evidence type="ECO:0000313" key="4">
    <source>
        <dbReference type="WBParaSite" id="TCLT_0001049801-mRNA-1"/>
    </source>
</evidence>
<dbReference type="AlphaFoldDB" id="A0A0N5DBD6"/>
<keyword evidence="3" id="KW-1185">Reference proteome</keyword>
<gene>
    <name evidence="2" type="ORF">TCLT_LOCUS10487</name>
</gene>
<evidence type="ECO:0000313" key="2">
    <source>
        <dbReference type="EMBL" id="VDN08184.1"/>
    </source>
</evidence>
<feature type="compositionally biased region" description="Polar residues" evidence="1">
    <location>
        <begin position="123"/>
        <end position="143"/>
    </location>
</feature>
<protein>
    <submittedName>
        <fullName evidence="2 4">Uncharacterized protein</fullName>
    </submittedName>
</protein>
<dbReference type="WBParaSite" id="TCLT_0001049801-mRNA-1">
    <property type="protein sequence ID" value="TCLT_0001049801-mRNA-1"/>
    <property type="gene ID" value="TCLT_0001049801"/>
</dbReference>
<sequence>MRPFIVSLNSYCNFMPPLSAAHVPPFNSITSSPTIFPDCCSAEQWYYTILYRQFMISRMARTEASFHQNIAVRGVLQENAVNAPKRPKRKAQPKFDFAHLARSIENENRIARESAGQDEEIAQNCSPHTSMTSISTGIDQNKP</sequence>
<reference evidence="2 3" key="2">
    <citation type="submission" date="2018-11" db="EMBL/GenBank/DDBJ databases">
        <authorList>
            <consortium name="Pathogen Informatics"/>
        </authorList>
    </citation>
    <scope>NUCLEOTIDE SEQUENCE [LARGE SCALE GENOMIC DNA]</scope>
</reference>
<dbReference type="EMBL" id="UYYF01005135">
    <property type="protein sequence ID" value="VDN08184.1"/>
    <property type="molecule type" value="Genomic_DNA"/>
</dbReference>
<evidence type="ECO:0000313" key="3">
    <source>
        <dbReference type="Proteomes" id="UP000276776"/>
    </source>
</evidence>
<organism evidence="4">
    <name type="scientific">Thelazia callipaeda</name>
    <name type="common">Oriental eyeworm</name>
    <name type="synonym">Parasitic nematode</name>
    <dbReference type="NCBI Taxonomy" id="103827"/>
    <lineage>
        <taxon>Eukaryota</taxon>
        <taxon>Metazoa</taxon>
        <taxon>Ecdysozoa</taxon>
        <taxon>Nematoda</taxon>
        <taxon>Chromadorea</taxon>
        <taxon>Rhabditida</taxon>
        <taxon>Spirurina</taxon>
        <taxon>Spiruromorpha</taxon>
        <taxon>Thelazioidea</taxon>
        <taxon>Thelaziidae</taxon>
        <taxon>Thelazia</taxon>
    </lineage>
</organism>
<reference evidence="4" key="1">
    <citation type="submission" date="2017-02" db="UniProtKB">
        <authorList>
            <consortium name="WormBaseParasite"/>
        </authorList>
    </citation>
    <scope>IDENTIFICATION</scope>
</reference>
<feature type="region of interest" description="Disordered" evidence="1">
    <location>
        <begin position="111"/>
        <end position="143"/>
    </location>
</feature>